<proteinExistence type="predicted"/>
<reference evidence="1 2" key="1">
    <citation type="submission" date="2023-06" db="EMBL/GenBank/DDBJ databases">
        <authorList>
            <person name="Yushchuk O."/>
            <person name="Binda E."/>
            <person name="Ruckert-Reed C."/>
            <person name="Fedorenko V."/>
            <person name="Kalinowski J."/>
            <person name="Marinelli F."/>
        </authorList>
    </citation>
    <scope>NUCLEOTIDE SEQUENCE [LARGE SCALE GENOMIC DNA]</scope>
    <source>
        <strain evidence="1 2">NRRL 3884</strain>
    </source>
</reference>
<dbReference type="Pfam" id="PF10706">
    <property type="entry name" value="Aminoglyc_resit"/>
    <property type="match status" value="1"/>
</dbReference>
<dbReference type="EMBL" id="CP126980">
    <property type="protein sequence ID" value="WIN00770.1"/>
    <property type="molecule type" value="Genomic_DNA"/>
</dbReference>
<dbReference type="Proteomes" id="UP001240150">
    <property type="component" value="Chromosome"/>
</dbReference>
<protein>
    <submittedName>
        <fullName evidence="1">Aminoglycoside adenylyltransferase</fullName>
    </submittedName>
</protein>
<keyword evidence="1" id="KW-0548">Nucleotidyltransferase</keyword>
<dbReference type="InterPro" id="IPR019646">
    <property type="entry name" value="Aminoglyc_AdlTrfase"/>
</dbReference>
<keyword evidence="1" id="KW-0808">Transferase</keyword>
<dbReference type="GO" id="GO:0016779">
    <property type="term" value="F:nucleotidyltransferase activity"/>
    <property type="evidence" value="ECO:0007669"/>
    <property type="project" value="UniProtKB-KW"/>
</dbReference>
<evidence type="ECO:0000313" key="2">
    <source>
        <dbReference type="Proteomes" id="UP001240150"/>
    </source>
</evidence>
<accession>A0ABY8WW26</accession>
<dbReference type="Gene3D" id="3.30.460.40">
    <property type="match status" value="1"/>
</dbReference>
<keyword evidence="2" id="KW-1185">Reference proteome</keyword>
<gene>
    <name evidence="1" type="ORF">ACTOB_002393</name>
</gene>
<name>A0ABY8WW26_9ACTN</name>
<organism evidence="1 2">
    <name type="scientific">Actinoplanes oblitus</name>
    <dbReference type="NCBI Taxonomy" id="3040509"/>
    <lineage>
        <taxon>Bacteria</taxon>
        <taxon>Bacillati</taxon>
        <taxon>Actinomycetota</taxon>
        <taxon>Actinomycetes</taxon>
        <taxon>Micromonosporales</taxon>
        <taxon>Micromonosporaceae</taxon>
        <taxon>Actinoplanes</taxon>
    </lineage>
</organism>
<evidence type="ECO:0000313" key="1">
    <source>
        <dbReference type="EMBL" id="WIN00770.1"/>
    </source>
</evidence>
<sequence>MARAQLAAIEEVARVARELGIPVWLRGGWAMDFFLGEVTRPHVDVDWFVWQEDAGRLSSALTARGWTPLPEPPHDRQIDLVKENVEQSLTLLARDEAGHPVVPAGPFAGSPWPTTMLNGSTATLAGITCHIISPESQIELKRMLPIWNPSLKRRPKDAADIIRLKAALALRPPAQ</sequence>
<dbReference type="RefSeq" id="WP_284922297.1">
    <property type="nucleotide sequence ID" value="NZ_CP126980.1"/>
</dbReference>